<gene>
    <name evidence="4" type="ORF">PSFLO_01238</name>
</gene>
<feature type="compositionally biased region" description="Low complexity" evidence="2">
    <location>
        <begin position="332"/>
        <end position="343"/>
    </location>
</feature>
<dbReference type="Pfam" id="PF25449">
    <property type="entry name" value="CCDC174_GRSR"/>
    <property type="match status" value="1"/>
</dbReference>
<feature type="compositionally biased region" description="Basic and acidic residues" evidence="2">
    <location>
        <begin position="23"/>
        <end position="32"/>
    </location>
</feature>
<feature type="compositionally biased region" description="Acidic residues" evidence="2">
    <location>
        <begin position="165"/>
        <end position="180"/>
    </location>
</feature>
<dbReference type="PANTHER" id="PTHR15885:SF1">
    <property type="entry name" value="COILED-COIL DOMAIN-CONTAINING PROTEIN 174"/>
    <property type="match status" value="1"/>
</dbReference>
<dbReference type="PANTHER" id="PTHR15885">
    <property type="entry name" value="COILED-COIL DOMAIN-CONTAINING PROTEIN 174"/>
    <property type="match status" value="1"/>
</dbReference>
<feature type="compositionally biased region" description="Polar residues" evidence="2">
    <location>
        <begin position="49"/>
        <end position="66"/>
    </location>
</feature>
<dbReference type="AlphaFoldDB" id="A0A5C3EWD8"/>
<dbReference type="EMBL" id="OOIP01000002">
    <property type="protein sequence ID" value="SPO35767.1"/>
    <property type="molecule type" value="Genomic_DNA"/>
</dbReference>
<accession>A0A5C3EWD8</accession>
<feature type="region of interest" description="Disordered" evidence="2">
    <location>
        <begin position="140"/>
        <end position="242"/>
    </location>
</feature>
<evidence type="ECO:0000313" key="5">
    <source>
        <dbReference type="Proteomes" id="UP000323386"/>
    </source>
</evidence>
<evidence type="ECO:0000259" key="3">
    <source>
        <dbReference type="Pfam" id="PF25449"/>
    </source>
</evidence>
<feature type="domain" description="CCDC174 alpha/beta GRSR" evidence="3">
    <location>
        <begin position="176"/>
        <end position="195"/>
    </location>
</feature>
<dbReference type="InterPro" id="IPR057464">
    <property type="entry name" value="CCDC174_GRSR"/>
</dbReference>
<protein>
    <recommendedName>
        <fullName evidence="3">CCDC174 alpha/beta GRSR domain-containing protein</fullName>
    </recommendedName>
</protein>
<feature type="region of interest" description="Disordered" evidence="2">
    <location>
        <begin position="278"/>
        <end position="350"/>
    </location>
</feature>
<evidence type="ECO:0000313" key="4">
    <source>
        <dbReference type="EMBL" id="SPO35767.1"/>
    </source>
</evidence>
<keyword evidence="1" id="KW-0175">Coiled coil</keyword>
<dbReference type="GO" id="GO:0005634">
    <property type="term" value="C:nucleus"/>
    <property type="evidence" value="ECO:0007669"/>
    <property type="project" value="TreeGrafter"/>
</dbReference>
<feature type="compositionally biased region" description="Basic and acidic residues" evidence="2">
    <location>
        <begin position="278"/>
        <end position="303"/>
    </location>
</feature>
<dbReference type="Proteomes" id="UP000323386">
    <property type="component" value="Unassembled WGS sequence"/>
</dbReference>
<feature type="compositionally biased region" description="Low complexity" evidence="2">
    <location>
        <begin position="151"/>
        <end position="160"/>
    </location>
</feature>
<dbReference type="Pfam" id="PF13300">
    <property type="entry name" value="DUF4078"/>
    <property type="match status" value="1"/>
</dbReference>
<keyword evidence="5" id="KW-1185">Reference proteome</keyword>
<proteinExistence type="predicted"/>
<evidence type="ECO:0000256" key="2">
    <source>
        <dbReference type="SAM" id="MobiDB-lite"/>
    </source>
</evidence>
<feature type="region of interest" description="Disordered" evidence="2">
    <location>
        <begin position="23"/>
        <end position="99"/>
    </location>
</feature>
<evidence type="ECO:0000256" key="1">
    <source>
        <dbReference type="ARBA" id="ARBA00023054"/>
    </source>
</evidence>
<sequence length="401" mass="43476">MSRPSGSSSSRVGHSSFLSLKADLESLKHDRPSSSSSPSSSLLGKRKTASTSRLSSTFLDTAPTSTRTRKRGNGGEGGAKTRATSAWSHTPSAQLDEIRTNLERKARIYDRLSRGLHAGIDDEELKESVVDWDAKIAAAAAVDEEEDGGRRSPSASSSSSRDQENDYDDAEGDEEIEYVDDLGRTRRARKRDIPREFLPVSLGGRLEEDALGPGAHGGGGDDEDTTAIYGPSTSFPVYRPPSPVMAARRSKLEATAHQERHFDADWEVRQRGAAFYRFAKDGDERRRQMQRLQDERDTTEAKRRGGGGADDTTASAQARGQGQGSGRDRGGATRAAAAAAAAAGREKRERMLRVRRQEVEAVRRSVLGDEAYEARRRTIEDERLLGLLPASASASASASVQ</sequence>
<name>A0A5C3EWD8_9BASI</name>
<reference evidence="4 5" key="1">
    <citation type="submission" date="2018-03" db="EMBL/GenBank/DDBJ databases">
        <authorList>
            <person name="Guldener U."/>
        </authorList>
    </citation>
    <scope>NUCLEOTIDE SEQUENCE [LARGE SCALE GENOMIC DNA]</scope>
    <source>
        <strain evidence="4 5">DAOM196992</strain>
    </source>
</reference>
<dbReference type="InterPro" id="IPR025066">
    <property type="entry name" value="CCDC174-like"/>
</dbReference>
<dbReference type="OrthoDB" id="333551at2759"/>
<feature type="compositionally biased region" description="Low complexity" evidence="2">
    <location>
        <begin position="310"/>
        <end position="320"/>
    </location>
</feature>
<organism evidence="4 5">
    <name type="scientific">Pseudozyma flocculosa</name>
    <dbReference type="NCBI Taxonomy" id="84751"/>
    <lineage>
        <taxon>Eukaryota</taxon>
        <taxon>Fungi</taxon>
        <taxon>Dikarya</taxon>
        <taxon>Basidiomycota</taxon>
        <taxon>Ustilaginomycotina</taxon>
        <taxon>Ustilaginomycetes</taxon>
        <taxon>Ustilaginales</taxon>
        <taxon>Ustilaginaceae</taxon>
        <taxon>Pseudozyma</taxon>
    </lineage>
</organism>
<feature type="compositionally biased region" description="Polar residues" evidence="2">
    <location>
        <begin position="82"/>
        <end position="93"/>
    </location>
</feature>